<dbReference type="InterPro" id="IPR002469">
    <property type="entry name" value="Peptidase_S9B_N"/>
</dbReference>
<evidence type="ECO:0000313" key="5">
    <source>
        <dbReference type="EMBL" id="GFU48815.1"/>
    </source>
</evidence>
<protein>
    <submittedName>
        <fullName evidence="5">Dipeptidyl aminopeptidase-like protein 6</fullName>
    </submittedName>
</protein>
<accession>A0A8X6R1J2</accession>
<keyword evidence="2" id="KW-0720">Serine protease</keyword>
<dbReference type="InterPro" id="IPR050278">
    <property type="entry name" value="Serine_Prot_S9B/DPPIV"/>
</dbReference>
<dbReference type="SUPFAM" id="SSF82171">
    <property type="entry name" value="DPP6 N-terminal domain-like"/>
    <property type="match status" value="1"/>
</dbReference>
<gene>
    <name evidence="5" type="primary">Dpp6</name>
    <name evidence="5" type="ORF">NPIL_280231</name>
</gene>
<evidence type="ECO:0000259" key="4">
    <source>
        <dbReference type="Pfam" id="PF00930"/>
    </source>
</evidence>
<dbReference type="OrthoDB" id="16520at2759"/>
<evidence type="ECO:0000256" key="3">
    <source>
        <dbReference type="ARBA" id="ARBA00023180"/>
    </source>
</evidence>
<dbReference type="PANTHER" id="PTHR11731:SF200">
    <property type="entry name" value="DIPEPTIDYL PEPTIDASE 10, ISOFORM B"/>
    <property type="match status" value="1"/>
</dbReference>
<evidence type="ECO:0000256" key="2">
    <source>
        <dbReference type="ARBA" id="ARBA00022825"/>
    </source>
</evidence>
<keyword evidence="1 5" id="KW-0645">Protease</keyword>
<dbReference type="GO" id="GO:0006508">
    <property type="term" value="P:proteolysis"/>
    <property type="evidence" value="ECO:0007669"/>
    <property type="project" value="InterPro"/>
</dbReference>
<dbReference type="Gene3D" id="2.140.10.30">
    <property type="entry name" value="Dipeptidylpeptidase IV, N-terminal domain"/>
    <property type="match status" value="1"/>
</dbReference>
<keyword evidence="3" id="KW-0325">Glycoprotein</keyword>
<dbReference type="AlphaFoldDB" id="A0A8X6R1J2"/>
<keyword evidence="1 5" id="KW-0378">Hydrolase</keyword>
<dbReference type="GO" id="GO:0008239">
    <property type="term" value="F:dipeptidyl-peptidase activity"/>
    <property type="evidence" value="ECO:0007669"/>
    <property type="project" value="TreeGrafter"/>
</dbReference>
<dbReference type="GO" id="GO:0005886">
    <property type="term" value="C:plasma membrane"/>
    <property type="evidence" value="ECO:0007669"/>
    <property type="project" value="TreeGrafter"/>
</dbReference>
<comment type="caution">
    <text evidence="5">The sequence shown here is derived from an EMBL/GenBank/DDBJ whole genome shotgun (WGS) entry which is preliminary data.</text>
</comment>
<dbReference type="EMBL" id="BMAW01037517">
    <property type="protein sequence ID" value="GFU48815.1"/>
    <property type="molecule type" value="Genomic_DNA"/>
</dbReference>
<sequence length="294" mass="33567">MFLLPGYSHWQGGCIGLDLHTNGVAEILRSNNALWWGPDGTKLAYAVFNDTQVDIMTYPWYGSYEDSTNVYPQTIKLRYPKPGRPNPKASLWVADFTQPFPITEEVMPPNEIKDQDYYLTAVEWIDDKQLLAIWLRRVQNSSIVSICQIGDSGWMCHKHSQEDANFGWVDMYEAPVFSKNKRSYFLRLPVADGKAGHFRHVASFDMTKILNTRNESFNAVAVSICHIIPACRYFVEEALSLIFRLFVVFLKRVPAKCSFNLGNKWLGDNTPFKLLHENDGVTDNEKVCGVLKNA</sequence>
<dbReference type="GO" id="GO:0004177">
    <property type="term" value="F:aminopeptidase activity"/>
    <property type="evidence" value="ECO:0007669"/>
    <property type="project" value="UniProtKB-KW"/>
</dbReference>
<proteinExistence type="predicted"/>
<dbReference type="PANTHER" id="PTHR11731">
    <property type="entry name" value="PROTEASE FAMILY S9B,C DIPEPTIDYL-PEPTIDASE IV-RELATED"/>
    <property type="match status" value="1"/>
</dbReference>
<feature type="domain" description="Dipeptidylpeptidase IV N-terminal" evidence="4">
    <location>
        <begin position="26"/>
        <end position="208"/>
    </location>
</feature>
<dbReference type="Pfam" id="PF00930">
    <property type="entry name" value="DPPIV_N"/>
    <property type="match status" value="1"/>
</dbReference>
<dbReference type="GO" id="GO:0008236">
    <property type="term" value="F:serine-type peptidase activity"/>
    <property type="evidence" value="ECO:0007669"/>
    <property type="project" value="UniProtKB-KW"/>
</dbReference>
<reference evidence="5" key="1">
    <citation type="submission" date="2020-08" db="EMBL/GenBank/DDBJ databases">
        <title>Multicomponent nature underlies the extraordinary mechanical properties of spider dragline silk.</title>
        <authorList>
            <person name="Kono N."/>
            <person name="Nakamura H."/>
            <person name="Mori M."/>
            <person name="Yoshida Y."/>
            <person name="Ohtoshi R."/>
            <person name="Malay A.D."/>
            <person name="Moran D.A.P."/>
            <person name="Tomita M."/>
            <person name="Numata K."/>
            <person name="Arakawa K."/>
        </authorList>
    </citation>
    <scope>NUCLEOTIDE SEQUENCE</scope>
</reference>
<evidence type="ECO:0000313" key="6">
    <source>
        <dbReference type="Proteomes" id="UP000887013"/>
    </source>
</evidence>
<organism evidence="5 6">
    <name type="scientific">Nephila pilipes</name>
    <name type="common">Giant wood spider</name>
    <name type="synonym">Nephila maculata</name>
    <dbReference type="NCBI Taxonomy" id="299642"/>
    <lineage>
        <taxon>Eukaryota</taxon>
        <taxon>Metazoa</taxon>
        <taxon>Ecdysozoa</taxon>
        <taxon>Arthropoda</taxon>
        <taxon>Chelicerata</taxon>
        <taxon>Arachnida</taxon>
        <taxon>Araneae</taxon>
        <taxon>Araneomorphae</taxon>
        <taxon>Entelegynae</taxon>
        <taxon>Araneoidea</taxon>
        <taxon>Nephilidae</taxon>
        <taxon>Nephila</taxon>
    </lineage>
</organism>
<evidence type="ECO:0000256" key="1">
    <source>
        <dbReference type="ARBA" id="ARBA00022438"/>
    </source>
</evidence>
<keyword evidence="6" id="KW-1185">Reference proteome</keyword>
<name>A0A8X6R1J2_NEPPI</name>
<keyword evidence="1 5" id="KW-0031">Aminopeptidase</keyword>
<dbReference type="Proteomes" id="UP000887013">
    <property type="component" value="Unassembled WGS sequence"/>
</dbReference>